<name>A0A0A9HBL4_ARUDO</name>
<reference evidence="2" key="2">
    <citation type="journal article" date="2015" name="Data Brief">
        <title>Shoot transcriptome of the giant reed, Arundo donax.</title>
        <authorList>
            <person name="Barrero R.A."/>
            <person name="Guerrero F.D."/>
            <person name="Moolhuijzen P."/>
            <person name="Goolsby J.A."/>
            <person name="Tidwell J."/>
            <person name="Bellgard S.E."/>
            <person name="Bellgard M.I."/>
        </authorList>
    </citation>
    <scope>NUCLEOTIDE SEQUENCE</scope>
    <source>
        <tissue evidence="2">Shoot tissue taken approximately 20 cm above the soil surface</tissue>
    </source>
</reference>
<accession>A0A0A9HBL4</accession>
<organism evidence="2">
    <name type="scientific">Arundo donax</name>
    <name type="common">Giant reed</name>
    <name type="synonym">Donax arundinaceus</name>
    <dbReference type="NCBI Taxonomy" id="35708"/>
    <lineage>
        <taxon>Eukaryota</taxon>
        <taxon>Viridiplantae</taxon>
        <taxon>Streptophyta</taxon>
        <taxon>Embryophyta</taxon>
        <taxon>Tracheophyta</taxon>
        <taxon>Spermatophyta</taxon>
        <taxon>Magnoliopsida</taxon>
        <taxon>Liliopsida</taxon>
        <taxon>Poales</taxon>
        <taxon>Poaceae</taxon>
        <taxon>PACMAD clade</taxon>
        <taxon>Arundinoideae</taxon>
        <taxon>Arundineae</taxon>
        <taxon>Arundo</taxon>
    </lineage>
</organism>
<dbReference type="EMBL" id="GBRH01165655">
    <property type="protein sequence ID" value="JAE32241.1"/>
    <property type="molecule type" value="Transcribed_RNA"/>
</dbReference>
<protein>
    <submittedName>
        <fullName evidence="2">Uncharacterized protein</fullName>
    </submittedName>
</protein>
<reference evidence="2" key="1">
    <citation type="submission" date="2014-09" db="EMBL/GenBank/DDBJ databases">
        <authorList>
            <person name="Magalhaes I.L.F."/>
            <person name="Oliveira U."/>
            <person name="Santos F.R."/>
            <person name="Vidigal T.H.D.A."/>
            <person name="Brescovit A.D."/>
            <person name="Santos A.J."/>
        </authorList>
    </citation>
    <scope>NUCLEOTIDE SEQUENCE</scope>
    <source>
        <tissue evidence="2">Shoot tissue taken approximately 20 cm above the soil surface</tissue>
    </source>
</reference>
<proteinExistence type="predicted"/>
<feature type="signal peptide" evidence="1">
    <location>
        <begin position="1"/>
        <end position="17"/>
    </location>
</feature>
<evidence type="ECO:0000313" key="2">
    <source>
        <dbReference type="EMBL" id="JAE32241.1"/>
    </source>
</evidence>
<evidence type="ECO:0000256" key="1">
    <source>
        <dbReference type="SAM" id="SignalP"/>
    </source>
</evidence>
<dbReference type="AlphaFoldDB" id="A0A0A9HBL4"/>
<feature type="chain" id="PRO_5002065447" evidence="1">
    <location>
        <begin position="18"/>
        <end position="25"/>
    </location>
</feature>
<keyword evidence="1" id="KW-0732">Signal</keyword>
<sequence>MAHCLLLLSIQIYLVHTLPTSPPPA</sequence>